<dbReference type="Proteomes" id="UP000190774">
    <property type="component" value="Unassembled WGS sequence"/>
</dbReference>
<protein>
    <recommendedName>
        <fullName evidence="4">Tetratricopeptide repeat-containing protein</fullName>
    </recommendedName>
</protein>
<reference evidence="3" key="1">
    <citation type="submission" date="2017-02" db="EMBL/GenBank/DDBJ databases">
        <authorList>
            <person name="Varghese N."/>
            <person name="Submissions S."/>
        </authorList>
    </citation>
    <scope>NUCLEOTIDE SEQUENCE [LARGE SCALE GENOMIC DNA]</scope>
    <source>
        <strain evidence="3">ATCC 700200</strain>
    </source>
</reference>
<dbReference type="EMBL" id="FUYE01000001">
    <property type="protein sequence ID" value="SKA76276.1"/>
    <property type="molecule type" value="Genomic_DNA"/>
</dbReference>
<dbReference type="SUPFAM" id="SSF48452">
    <property type="entry name" value="TPR-like"/>
    <property type="match status" value="2"/>
</dbReference>
<proteinExistence type="predicted"/>
<dbReference type="STRING" id="48467.SAMN02745166_00140"/>
<evidence type="ECO:0000313" key="2">
    <source>
        <dbReference type="EMBL" id="SKA76276.1"/>
    </source>
</evidence>
<dbReference type="OrthoDB" id="9788637at2"/>
<dbReference type="InterPro" id="IPR019734">
    <property type="entry name" value="TPR_rpt"/>
</dbReference>
<sequence>MIVKETELQPKHQNLWKKGLLAVEQKNWEYAVSLVLPIVKEEPGFLDGRMILRRAEGESVGGGRKFSFGGGLFKGGSKKDPWEAIADLEENVFQKDPFNVSANQQLYDIAMKLQFPQLAAFALETIRMGQPDNTKLMHNLANHYMAHDEPEKAGEVYRAIVKLDPRDLNAMKGEKDAAARSSILRQGWGSDGDFNKVKKNSDEANLLEMLNKQGRTQEQTESLLAHFINLYNQDQTNINSVKSMAQLYEELDQIDSALMFYDYALTLNPGDVALQRRTEMVRDKAQERQIQQMETEIESNPGAPDIEEKRAQLAEIRRQRASSVIDECRARVERNPTDKALRYDLGQAYFNAAMFTEAIPELQQAKSNPNIRIKAMLLLGRCFEKKNMNDLAQSAFLDASKELAIMDNTKKEILYELALVSEKMGKAEQYLEALKEIYNADYGYRDVAKRVESSYS</sequence>
<dbReference type="AlphaFoldDB" id="A0A1T4WG10"/>
<gene>
    <name evidence="2" type="ORF">SAMN02745166_00140</name>
</gene>
<dbReference type="PANTHER" id="PTHR12558:SF13">
    <property type="entry name" value="CELL DIVISION CYCLE PROTEIN 27 HOMOLOG"/>
    <property type="match status" value="1"/>
</dbReference>
<dbReference type="PROSITE" id="PS50005">
    <property type="entry name" value="TPR"/>
    <property type="match status" value="2"/>
</dbReference>
<evidence type="ECO:0008006" key="4">
    <source>
        <dbReference type="Google" id="ProtNLM"/>
    </source>
</evidence>
<dbReference type="RefSeq" id="WP_078811382.1">
    <property type="nucleotide sequence ID" value="NZ_FUYE01000001.1"/>
</dbReference>
<evidence type="ECO:0000313" key="3">
    <source>
        <dbReference type="Proteomes" id="UP000190774"/>
    </source>
</evidence>
<keyword evidence="3" id="KW-1185">Reference proteome</keyword>
<dbReference type="InterPro" id="IPR011990">
    <property type="entry name" value="TPR-like_helical_dom_sf"/>
</dbReference>
<feature type="repeat" description="TPR" evidence="1">
    <location>
        <begin position="134"/>
        <end position="167"/>
    </location>
</feature>
<keyword evidence="1" id="KW-0802">TPR repeat</keyword>
<name>A0A1T4WG10_9BACT</name>
<dbReference type="Gene3D" id="1.25.40.10">
    <property type="entry name" value="Tetratricopeptide repeat domain"/>
    <property type="match status" value="3"/>
</dbReference>
<dbReference type="SMART" id="SM00028">
    <property type="entry name" value="TPR"/>
    <property type="match status" value="2"/>
</dbReference>
<dbReference type="PANTHER" id="PTHR12558">
    <property type="entry name" value="CELL DIVISION CYCLE 16,23,27"/>
    <property type="match status" value="1"/>
</dbReference>
<accession>A0A1T4WG10</accession>
<evidence type="ECO:0000256" key="1">
    <source>
        <dbReference type="PROSITE-ProRule" id="PRU00339"/>
    </source>
</evidence>
<organism evidence="2 3">
    <name type="scientific">Prosthecobacter debontii</name>
    <dbReference type="NCBI Taxonomy" id="48467"/>
    <lineage>
        <taxon>Bacteria</taxon>
        <taxon>Pseudomonadati</taxon>
        <taxon>Verrucomicrobiota</taxon>
        <taxon>Verrucomicrobiia</taxon>
        <taxon>Verrucomicrobiales</taxon>
        <taxon>Verrucomicrobiaceae</taxon>
        <taxon>Prosthecobacter</taxon>
    </lineage>
</organism>
<feature type="repeat" description="TPR" evidence="1">
    <location>
        <begin position="238"/>
        <end position="271"/>
    </location>
</feature>